<gene>
    <name evidence="2" type="ORF">HZH66_001380</name>
</gene>
<name>A0A834KWG5_VESVU</name>
<evidence type="ECO:0000256" key="1">
    <source>
        <dbReference type="SAM" id="MobiDB-lite"/>
    </source>
</evidence>
<keyword evidence="3" id="KW-1185">Reference proteome</keyword>
<organism evidence="2 3">
    <name type="scientific">Vespula vulgaris</name>
    <name type="common">Yellow jacket</name>
    <name type="synonym">Wasp</name>
    <dbReference type="NCBI Taxonomy" id="7454"/>
    <lineage>
        <taxon>Eukaryota</taxon>
        <taxon>Metazoa</taxon>
        <taxon>Ecdysozoa</taxon>
        <taxon>Arthropoda</taxon>
        <taxon>Hexapoda</taxon>
        <taxon>Insecta</taxon>
        <taxon>Pterygota</taxon>
        <taxon>Neoptera</taxon>
        <taxon>Endopterygota</taxon>
        <taxon>Hymenoptera</taxon>
        <taxon>Apocrita</taxon>
        <taxon>Aculeata</taxon>
        <taxon>Vespoidea</taxon>
        <taxon>Vespidae</taxon>
        <taxon>Vespinae</taxon>
        <taxon>Vespula</taxon>
    </lineage>
</organism>
<accession>A0A834KWG5</accession>
<feature type="region of interest" description="Disordered" evidence="1">
    <location>
        <begin position="38"/>
        <end position="74"/>
    </location>
</feature>
<dbReference type="EMBL" id="JACSEA010000001">
    <property type="protein sequence ID" value="KAF7412484.1"/>
    <property type="molecule type" value="Genomic_DNA"/>
</dbReference>
<proteinExistence type="predicted"/>
<comment type="caution">
    <text evidence="2">The sequence shown here is derived from an EMBL/GenBank/DDBJ whole genome shotgun (WGS) entry which is preliminary data.</text>
</comment>
<reference evidence="2" key="1">
    <citation type="journal article" date="2020" name="G3 (Bethesda)">
        <title>High-Quality Assemblies for Three Invasive Social Wasps from the &lt;i&gt;Vespula&lt;/i&gt; Genus.</title>
        <authorList>
            <person name="Harrop T.W.R."/>
            <person name="Guhlin J."/>
            <person name="McLaughlin G.M."/>
            <person name="Permina E."/>
            <person name="Stockwell P."/>
            <person name="Gilligan J."/>
            <person name="Le Lec M.F."/>
            <person name="Gruber M.A.M."/>
            <person name="Quinn O."/>
            <person name="Lovegrove M."/>
            <person name="Duncan E.J."/>
            <person name="Remnant E.J."/>
            <person name="Van Eeckhoven J."/>
            <person name="Graham B."/>
            <person name="Knapp R.A."/>
            <person name="Langford K.W."/>
            <person name="Kronenberg Z."/>
            <person name="Press M.O."/>
            <person name="Eacker S.M."/>
            <person name="Wilson-Rankin E.E."/>
            <person name="Purcell J."/>
            <person name="Lester P.J."/>
            <person name="Dearden P.K."/>
        </authorList>
    </citation>
    <scope>NUCLEOTIDE SEQUENCE</scope>
    <source>
        <strain evidence="2">Marl-1</strain>
    </source>
</reference>
<sequence>MDVFKIDQSLSAGLGSAPAPDTLTPEVSFDAGSEFNLSFFDGPEENSTQGFSDPGSVGSASASPPPGTPGTIAANPPNAALPIVQVPSGIVIKQEVVSFVQLGRVDESAESVSGHDFIGDTNRKSKNLVPGVELSYSMCDEYRDSSRKENFTIRGKMRAFDKAFEKALVKIHSFSRERPFRLLHRDGKTSSLVKKVSKDEPGWVSRSRKFEIIKIMLYIIPLARLSAIKIIDARNADSKERGVTSSLEREVGDDSLQRLASSSCHVKRLPGTKATRKFVPLVQCHGHATCVASTPTKGMDPGSFPPEVGCCIVHRFGRLEASALFKVINRRMFDAIRYVSM</sequence>
<dbReference type="Proteomes" id="UP000614350">
    <property type="component" value="Unassembled WGS sequence"/>
</dbReference>
<evidence type="ECO:0000313" key="2">
    <source>
        <dbReference type="EMBL" id="KAF7412484.1"/>
    </source>
</evidence>
<evidence type="ECO:0000313" key="3">
    <source>
        <dbReference type="Proteomes" id="UP000614350"/>
    </source>
</evidence>
<protein>
    <submittedName>
        <fullName evidence="2">Uncharacterized protein</fullName>
    </submittedName>
</protein>
<dbReference type="AlphaFoldDB" id="A0A834KWG5"/>